<feature type="transmembrane region" description="Helical" evidence="10">
    <location>
        <begin position="54"/>
        <end position="80"/>
    </location>
</feature>
<dbReference type="STRING" id="39492.ERS852540_01616"/>
<evidence type="ECO:0000256" key="9">
    <source>
        <dbReference type="ARBA" id="ARBA00023264"/>
    </source>
</evidence>
<dbReference type="GO" id="GO:0043772">
    <property type="term" value="F:acyl-phosphate glycerol-3-phosphate acyltransferase activity"/>
    <property type="evidence" value="ECO:0007669"/>
    <property type="project" value="UniProtKB-UniRule"/>
</dbReference>
<feature type="transmembrane region" description="Helical" evidence="10">
    <location>
        <begin position="153"/>
        <end position="174"/>
    </location>
</feature>
<evidence type="ECO:0000256" key="10">
    <source>
        <dbReference type="HAMAP-Rule" id="MF_01043"/>
    </source>
</evidence>
<keyword evidence="8 10" id="KW-0594">Phospholipid biosynthesis</keyword>
<keyword evidence="3 10" id="KW-0808">Transferase</keyword>
<keyword evidence="5 10" id="KW-1133">Transmembrane helix</keyword>
<keyword evidence="4 10" id="KW-0812">Transmembrane</keyword>
<dbReference type="PANTHER" id="PTHR30309:SF0">
    <property type="entry name" value="GLYCEROL-3-PHOSPHATE ACYLTRANSFERASE-RELATED"/>
    <property type="match status" value="1"/>
</dbReference>
<dbReference type="Proteomes" id="UP001210809">
    <property type="component" value="Unassembled WGS sequence"/>
</dbReference>
<evidence type="ECO:0000256" key="1">
    <source>
        <dbReference type="ARBA" id="ARBA00022475"/>
    </source>
</evidence>
<evidence type="ECO:0000256" key="5">
    <source>
        <dbReference type="ARBA" id="ARBA00022989"/>
    </source>
</evidence>
<feature type="transmembrane region" description="Helical" evidence="10">
    <location>
        <begin position="121"/>
        <end position="147"/>
    </location>
</feature>
<dbReference type="EMBL" id="JAQLXW010000001">
    <property type="protein sequence ID" value="MDB8002742.1"/>
    <property type="molecule type" value="Genomic_DNA"/>
</dbReference>
<dbReference type="EMBL" id="CZBY01000012">
    <property type="protein sequence ID" value="CUQ87906.1"/>
    <property type="molecule type" value="Genomic_DNA"/>
</dbReference>
<evidence type="ECO:0000313" key="11">
    <source>
        <dbReference type="EMBL" id="CUQ87906.1"/>
    </source>
</evidence>
<protein>
    <recommendedName>
        <fullName evidence="10">Glycerol-3-phosphate acyltransferase</fullName>
    </recommendedName>
    <alternativeName>
        <fullName evidence="10">Acyl-PO4 G3P acyltransferase</fullName>
    </alternativeName>
    <alternativeName>
        <fullName evidence="10">Acyl-phosphate--glycerol-3-phosphate acyltransferase</fullName>
    </alternativeName>
    <alternativeName>
        <fullName evidence="10">G3P acyltransferase</fullName>
        <shortName evidence="10">GPAT</shortName>
        <ecNumber evidence="10">2.3.1.275</ecNumber>
    </alternativeName>
    <alternativeName>
        <fullName evidence="10">Lysophosphatidic acid synthase</fullName>
        <shortName evidence="10">LPA synthase</shortName>
    </alternativeName>
</protein>
<dbReference type="PANTHER" id="PTHR30309">
    <property type="entry name" value="INNER MEMBRANE PROTEIN YGIH"/>
    <property type="match status" value="1"/>
</dbReference>
<dbReference type="AlphaFoldDB" id="A0A174ZV16"/>
<dbReference type="HAMAP" id="MF_01043">
    <property type="entry name" value="PlsY"/>
    <property type="match status" value="1"/>
</dbReference>
<evidence type="ECO:0000313" key="13">
    <source>
        <dbReference type="Proteomes" id="UP000095662"/>
    </source>
</evidence>
<evidence type="ECO:0000256" key="3">
    <source>
        <dbReference type="ARBA" id="ARBA00022679"/>
    </source>
</evidence>
<gene>
    <name evidence="11" type="primary">plsY_1</name>
    <name evidence="10 12" type="synonym">plsY</name>
    <name evidence="11" type="ORF">ERS852540_01616</name>
    <name evidence="12" type="ORF">PNE09_01540</name>
</gene>
<reference evidence="11 13" key="1">
    <citation type="submission" date="2015-09" db="EMBL/GenBank/DDBJ databases">
        <authorList>
            <consortium name="Pathogen Informatics"/>
        </authorList>
    </citation>
    <scope>NUCLEOTIDE SEQUENCE [LARGE SCALE GENOMIC DNA]</scope>
    <source>
        <strain evidence="11 13">2789STDY5834928</strain>
    </source>
</reference>
<feature type="transmembrane region" description="Helical" evidence="10">
    <location>
        <begin position="6"/>
        <end position="25"/>
    </location>
</feature>
<reference evidence="12" key="2">
    <citation type="submission" date="2023-01" db="EMBL/GenBank/DDBJ databases">
        <title>Human gut microbiome strain richness.</title>
        <authorList>
            <person name="Chen-Liaw A."/>
        </authorList>
    </citation>
    <scope>NUCLEOTIDE SEQUENCE</scope>
    <source>
        <strain evidence="12">1001283st1_G1_1001283B150217_161031</strain>
    </source>
</reference>
<keyword evidence="1 10" id="KW-1003">Cell membrane</keyword>
<comment type="subcellular location">
    <subcellularLocation>
        <location evidence="10">Cell membrane</location>
        <topology evidence="10">Multi-pass membrane protein</topology>
    </subcellularLocation>
</comment>
<keyword evidence="2 10" id="KW-0444">Lipid biosynthesis</keyword>
<evidence type="ECO:0000313" key="12">
    <source>
        <dbReference type="EMBL" id="MDB8002742.1"/>
    </source>
</evidence>
<proteinExistence type="inferred from homology"/>
<evidence type="ECO:0000256" key="2">
    <source>
        <dbReference type="ARBA" id="ARBA00022516"/>
    </source>
</evidence>
<evidence type="ECO:0000256" key="6">
    <source>
        <dbReference type="ARBA" id="ARBA00023098"/>
    </source>
</evidence>
<dbReference type="NCBIfam" id="TIGR00023">
    <property type="entry name" value="glycerol-3-phosphate 1-O-acyltransferase PlsY"/>
    <property type="match status" value="1"/>
</dbReference>
<comment type="pathway">
    <text evidence="10">Lipid metabolism; phospholipid metabolism.</text>
</comment>
<comment type="similarity">
    <text evidence="10">Belongs to the PlsY family.</text>
</comment>
<evidence type="ECO:0000256" key="7">
    <source>
        <dbReference type="ARBA" id="ARBA00023136"/>
    </source>
</evidence>
<organism evidence="11 13">
    <name type="scientific">[Eubacterium] siraeum</name>
    <dbReference type="NCBI Taxonomy" id="39492"/>
    <lineage>
        <taxon>Bacteria</taxon>
        <taxon>Bacillati</taxon>
        <taxon>Bacillota</taxon>
        <taxon>Clostridia</taxon>
        <taxon>Eubacteriales</taxon>
        <taxon>Oscillospiraceae</taxon>
        <taxon>Oscillospiraceae incertae sedis</taxon>
    </lineage>
</organism>
<keyword evidence="6 10" id="KW-0443">Lipid metabolism</keyword>
<name>A0A174ZV16_9FIRM</name>
<keyword evidence="11" id="KW-0012">Acyltransferase</keyword>
<dbReference type="Pfam" id="PF02660">
    <property type="entry name" value="G3P_acyltransf"/>
    <property type="match status" value="1"/>
</dbReference>
<dbReference type="EC" id="2.3.1.275" evidence="10"/>
<dbReference type="Proteomes" id="UP000095662">
    <property type="component" value="Unassembled WGS sequence"/>
</dbReference>
<dbReference type="SMART" id="SM01207">
    <property type="entry name" value="G3P_acyltransf"/>
    <property type="match status" value="1"/>
</dbReference>
<dbReference type="InterPro" id="IPR003811">
    <property type="entry name" value="G3P_acylTferase_PlsY"/>
</dbReference>
<feature type="transmembrane region" description="Helical" evidence="10">
    <location>
        <begin position="92"/>
        <end position="114"/>
    </location>
</feature>
<dbReference type="UniPathway" id="UPA00085"/>
<accession>A0A174ZV16</accession>
<keyword evidence="7 10" id="KW-0472">Membrane</keyword>
<comment type="subunit">
    <text evidence="10">Probably interacts with PlsX.</text>
</comment>
<dbReference type="OrthoDB" id="9777124at2"/>
<comment type="function">
    <text evidence="10">Catalyzes the transfer of an acyl group from acyl-phosphate (acyl-PO(4)) to glycerol-3-phosphate (G3P) to form lysophosphatidic acid (LPA). This enzyme utilizes acyl-phosphate as fatty acyl donor, but not acyl-CoA or acyl-ACP.</text>
</comment>
<dbReference type="GO" id="GO:0005886">
    <property type="term" value="C:plasma membrane"/>
    <property type="evidence" value="ECO:0007669"/>
    <property type="project" value="UniProtKB-SubCell"/>
</dbReference>
<dbReference type="GO" id="GO:0008654">
    <property type="term" value="P:phospholipid biosynthetic process"/>
    <property type="evidence" value="ECO:0007669"/>
    <property type="project" value="UniProtKB-UniRule"/>
</dbReference>
<comment type="catalytic activity">
    <reaction evidence="10">
        <text>an acyl phosphate + sn-glycerol 3-phosphate = a 1-acyl-sn-glycero-3-phosphate + phosphate</text>
        <dbReference type="Rhea" id="RHEA:34075"/>
        <dbReference type="ChEBI" id="CHEBI:43474"/>
        <dbReference type="ChEBI" id="CHEBI:57597"/>
        <dbReference type="ChEBI" id="CHEBI:57970"/>
        <dbReference type="ChEBI" id="CHEBI:59918"/>
        <dbReference type="EC" id="2.3.1.275"/>
    </reaction>
</comment>
<sequence length="218" mass="23495">MIYLCYAIMIIVPYLLCGINTAIIVTKIKTGEDIRTLGSGNAGLTNTLRTQGKIAALFVLLGDVLKGTLSILIVRFSFLWLTGTDTANPDNMMTYVGFAAAVAAIIGHVFPIYFGFKGGKGILVSVAVLMTVEWIPACILLGIFIIVVALTRYVSLGSCIAAVCYPVTILVYSLITGDPCVWINVILSALIAVLILFMHRGNLVRLKNHTEKKLGQKA</sequence>
<evidence type="ECO:0000256" key="8">
    <source>
        <dbReference type="ARBA" id="ARBA00023209"/>
    </source>
</evidence>
<feature type="transmembrane region" description="Helical" evidence="10">
    <location>
        <begin position="181"/>
        <end position="199"/>
    </location>
</feature>
<evidence type="ECO:0000256" key="4">
    <source>
        <dbReference type="ARBA" id="ARBA00022692"/>
    </source>
</evidence>
<keyword evidence="9 10" id="KW-1208">Phospholipid metabolism</keyword>